<dbReference type="GeneID" id="36567808"/>
<sequence>MRPTARTLQKALDNLHISEHLKSINKLEPVGSWELIAKSGSVGEESVLESNYKFRNFAKTWKFLNGVAQLAHSQKHHPTITTTYNKVNLSITTHDAGNQVTRKDLKLAQQIQNLYVEQAEKSPVKDKKTSTLLQDARSMVDQKKAAEVIDKLTKR</sequence>
<dbReference type="AlphaFoldDB" id="A0A2P7YI50"/>
<dbReference type="Gene3D" id="3.30.1360.20">
    <property type="entry name" value="Transcriptional coactivator/pterin dehydratase"/>
    <property type="match status" value="1"/>
</dbReference>
<dbReference type="Pfam" id="PF01329">
    <property type="entry name" value="Pterin_4a"/>
    <property type="match status" value="1"/>
</dbReference>
<dbReference type="GO" id="GO:0006729">
    <property type="term" value="P:tetrahydrobiopterin biosynthetic process"/>
    <property type="evidence" value="ECO:0007669"/>
    <property type="project" value="InterPro"/>
</dbReference>
<dbReference type="SUPFAM" id="SSF55248">
    <property type="entry name" value="PCD-like"/>
    <property type="match status" value="1"/>
</dbReference>
<dbReference type="RefSeq" id="XP_024712123.1">
    <property type="nucleotide sequence ID" value="XM_024859741.1"/>
</dbReference>
<gene>
    <name evidence="6" type="ORF">C7M61_004421</name>
</gene>
<dbReference type="InterPro" id="IPR036428">
    <property type="entry name" value="PCD_sf"/>
</dbReference>
<dbReference type="CDD" id="cd00488">
    <property type="entry name" value="PCD_DCoH"/>
    <property type="match status" value="1"/>
</dbReference>
<dbReference type="STRING" id="418784.A0A2P7YI50"/>
<evidence type="ECO:0000256" key="4">
    <source>
        <dbReference type="ARBA" id="ARBA00023239"/>
    </source>
</evidence>
<evidence type="ECO:0000256" key="5">
    <source>
        <dbReference type="ARBA" id="ARBA00030497"/>
    </source>
</evidence>
<keyword evidence="7" id="KW-1185">Reference proteome</keyword>
<reference evidence="6 7" key="1">
    <citation type="submission" date="2018-03" db="EMBL/GenBank/DDBJ databases">
        <title>Candida pseudohaemulonii genome assembly and annotation.</title>
        <authorList>
            <person name="Munoz J.F."/>
            <person name="Gade L.G."/>
            <person name="Chow N.A."/>
            <person name="Litvintseva A.P."/>
            <person name="Loparev V.N."/>
            <person name="Cuomo C.A."/>
        </authorList>
    </citation>
    <scope>NUCLEOTIDE SEQUENCE [LARGE SCALE GENOMIC DNA]</scope>
    <source>
        <strain evidence="6 7">B12108</strain>
    </source>
</reference>
<comment type="catalytic activity">
    <reaction evidence="1">
        <text>(4aS,6R)-4a-hydroxy-L-erythro-5,6,7,8-tetrahydrobiopterin = (6R)-L-erythro-6,7-dihydrobiopterin + H2O</text>
        <dbReference type="Rhea" id="RHEA:11920"/>
        <dbReference type="ChEBI" id="CHEBI:15377"/>
        <dbReference type="ChEBI" id="CHEBI:15642"/>
        <dbReference type="ChEBI" id="CHEBI:43120"/>
        <dbReference type="EC" id="4.2.1.96"/>
    </reaction>
</comment>
<evidence type="ECO:0000313" key="7">
    <source>
        <dbReference type="Proteomes" id="UP000241107"/>
    </source>
</evidence>
<dbReference type="EMBL" id="PYFQ01000014">
    <property type="protein sequence ID" value="PSK35632.1"/>
    <property type="molecule type" value="Genomic_DNA"/>
</dbReference>
<proteinExistence type="inferred from homology"/>
<dbReference type="InterPro" id="IPR001533">
    <property type="entry name" value="Pterin_deHydtase"/>
</dbReference>
<evidence type="ECO:0000256" key="1">
    <source>
        <dbReference type="ARBA" id="ARBA00001554"/>
    </source>
</evidence>
<keyword evidence="4" id="KW-0456">Lyase</keyword>
<dbReference type="Proteomes" id="UP000241107">
    <property type="component" value="Unassembled WGS sequence"/>
</dbReference>
<evidence type="ECO:0000256" key="2">
    <source>
        <dbReference type="ARBA" id="ARBA00006472"/>
    </source>
</evidence>
<evidence type="ECO:0000256" key="3">
    <source>
        <dbReference type="ARBA" id="ARBA00013252"/>
    </source>
</evidence>
<dbReference type="PANTHER" id="PTHR12599">
    <property type="entry name" value="PTERIN-4-ALPHA-CARBINOLAMINE DEHYDRATASE"/>
    <property type="match status" value="1"/>
</dbReference>
<protein>
    <recommendedName>
        <fullName evidence="3">4a-hydroxytetrahydrobiopterin dehydratase</fullName>
        <ecNumber evidence="3">4.2.1.96</ecNumber>
    </recommendedName>
    <alternativeName>
        <fullName evidence="5">4-alpha-hydroxy-tetrahydropterin dehydratase</fullName>
    </alternativeName>
</protein>
<dbReference type="VEuPathDB" id="FungiDB:C7M61_004421"/>
<name>A0A2P7YI50_9ASCO</name>
<comment type="similarity">
    <text evidence="2">Belongs to the pterin-4-alpha-carbinolamine dehydratase family.</text>
</comment>
<dbReference type="PANTHER" id="PTHR12599:SF0">
    <property type="entry name" value="PTERIN-4-ALPHA-CARBINOLAMINE DEHYDRATASE"/>
    <property type="match status" value="1"/>
</dbReference>
<evidence type="ECO:0000313" key="6">
    <source>
        <dbReference type="EMBL" id="PSK35632.1"/>
    </source>
</evidence>
<organism evidence="6 7">
    <name type="scientific">Candidozyma pseudohaemuli</name>
    <dbReference type="NCBI Taxonomy" id="418784"/>
    <lineage>
        <taxon>Eukaryota</taxon>
        <taxon>Fungi</taxon>
        <taxon>Dikarya</taxon>
        <taxon>Ascomycota</taxon>
        <taxon>Saccharomycotina</taxon>
        <taxon>Pichiomycetes</taxon>
        <taxon>Metschnikowiaceae</taxon>
        <taxon>Candidozyma</taxon>
    </lineage>
</organism>
<accession>A0A2P7YI50</accession>
<comment type="caution">
    <text evidence="6">The sequence shown here is derived from an EMBL/GenBank/DDBJ whole genome shotgun (WGS) entry which is preliminary data.</text>
</comment>
<dbReference type="GO" id="GO:0008124">
    <property type="term" value="F:4-alpha-hydroxytetrahydrobiopterin dehydratase activity"/>
    <property type="evidence" value="ECO:0007669"/>
    <property type="project" value="UniProtKB-EC"/>
</dbReference>
<dbReference type="OrthoDB" id="277398at2759"/>
<dbReference type="EC" id="4.2.1.96" evidence="3"/>